<feature type="compositionally biased region" description="Basic and acidic residues" evidence="1">
    <location>
        <begin position="209"/>
        <end position="220"/>
    </location>
</feature>
<reference evidence="2" key="1">
    <citation type="submission" date="2007-07" db="EMBL/GenBank/DDBJ databases">
        <title>PCAP assembly of the Caenorhabditis remanei genome.</title>
        <authorList>
            <consortium name="The Caenorhabditis remanei Sequencing Consortium"/>
            <person name="Wilson R.K."/>
        </authorList>
    </citation>
    <scope>NUCLEOTIDE SEQUENCE [LARGE SCALE GENOMIC DNA]</scope>
    <source>
        <strain evidence="2">PB4641</strain>
    </source>
</reference>
<dbReference type="Proteomes" id="UP000008281">
    <property type="component" value="Unassembled WGS sequence"/>
</dbReference>
<organism evidence="3">
    <name type="scientific">Caenorhabditis remanei</name>
    <name type="common">Caenorhabditis vulgaris</name>
    <dbReference type="NCBI Taxonomy" id="31234"/>
    <lineage>
        <taxon>Eukaryota</taxon>
        <taxon>Metazoa</taxon>
        <taxon>Ecdysozoa</taxon>
        <taxon>Nematoda</taxon>
        <taxon>Chromadorea</taxon>
        <taxon>Rhabditida</taxon>
        <taxon>Rhabditina</taxon>
        <taxon>Rhabditomorpha</taxon>
        <taxon>Rhabditoidea</taxon>
        <taxon>Rhabditidae</taxon>
        <taxon>Peloderinae</taxon>
        <taxon>Caenorhabditis</taxon>
    </lineage>
</organism>
<accession>E3LYF3</accession>
<feature type="region of interest" description="Disordered" evidence="1">
    <location>
        <begin position="371"/>
        <end position="449"/>
    </location>
</feature>
<dbReference type="OMA" id="IRNKEMR"/>
<protein>
    <submittedName>
        <fullName evidence="2">CRE-COM-1 protein</fullName>
    </submittedName>
</protein>
<keyword evidence="3" id="KW-1185">Reference proteome</keyword>
<name>E3LYF3_CAERE</name>
<evidence type="ECO:0000256" key="1">
    <source>
        <dbReference type="SAM" id="MobiDB-lite"/>
    </source>
</evidence>
<dbReference type="InParanoid" id="E3LYF3"/>
<feature type="compositionally biased region" description="Basic and acidic residues" evidence="1">
    <location>
        <begin position="374"/>
        <end position="388"/>
    </location>
</feature>
<dbReference type="eggNOG" id="ENOG502TC21">
    <property type="taxonomic scope" value="Eukaryota"/>
</dbReference>
<feature type="compositionally biased region" description="Basic and acidic residues" evidence="1">
    <location>
        <begin position="423"/>
        <end position="449"/>
    </location>
</feature>
<dbReference type="AlphaFoldDB" id="E3LYF3"/>
<feature type="region of interest" description="Disordered" evidence="1">
    <location>
        <begin position="209"/>
        <end position="228"/>
    </location>
</feature>
<dbReference type="HOGENOM" id="CLU_465583_0_0_1"/>
<sequence length="586" mass="68314">MSGYYRNSSNSNYPRVDTSFDPFSSPQYSGYTNYQNVQQSVDVFAETQKRRSSGEVFLLNLNVFPIRKNLIQTNGISRAIRNALDPEYQCMQSSMDIFNPSTSFDYNDDASILAAVSSAHSSQEMELELPSTSIQKTKKNEKSKAKANFAPIFNTASKKDYDDQTLQEDFLSPDKIRDYYNKTGKQRPKQVRMDDFLFKARRVDKGAREFGLHTTQEPKRGSKKKRDSIEQLEVDKSVFERVKLKKKEEVIKKNKSEVEQLDFSLAFGTPSPARNKSKNLKLTKFFEKNETQKNVSNSTYFQSPKCSITVNDPSMYTSETVLEDTIYSTPNKTVLSETISLFTPSPQRTSQRNGKKPNMVQRSILECVKPNPIKRKDPEYDTLHKDRQPLVQAKRQKCLNNNKKPEFDYSSSPITLNDDEEDINVRRKSPERPTLREEEAQRKKFRRNVSEREQIMRELVDQRFKQERENGGLQTRRAELKDGEVIRNKEMRKNLMHGAACKCCRGYYDGLNMEEQEKKDYINKISRHRYVHQPLPDTPERYWDLTLGQRDEDGREPLMTQERNWEEAAKKNALKSENQNGIHNWN</sequence>
<dbReference type="FunCoup" id="E3LYF3">
    <property type="interactions" value="129"/>
</dbReference>
<dbReference type="EMBL" id="DS268419">
    <property type="protein sequence ID" value="EFO86554.1"/>
    <property type="molecule type" value="Genomic_DNA"/>
</dbReference>
<evidence type="ECO:0000313" key="3">
    <source>
        <dbReference type="Proteomes" id="UP000008281"/>
    </source>
</evidence>
<gene>
    <name evidence="2" type="primary">Cre-com-1</name>
    <name evidence="2" type="ORF">CRE_04634</name>
</gene>
<evidence type="ECO:0000313" key="2">
    <source>
        <dbReference type="EMBL" id="EFO86554.1"/>
    </source>
</evidence>
<proteinExistence type="predicted"/>
<dbReference type="STRING" id="31234.E3LYF3"/>
<dbReference type="OrthoDB" id="5801062at2759"/>